<comment type="caution">
    <text evidence="1">The sequence shown here is derived from an EMBL/GenBank/DDBJ whole genome shotgun (WGS) entry which is preliminary data.</text>
</comment>
<sequence length="183" mass="21948">MIKSRKDEIKEKSIDLHRYYPDKYKNNTYYDVPEEVADLLEKERKEENCSISQYRYYVKYTLDLNDYISRTYLLTNNSPESILKKSEEVEKQKLNEDIQMKNTEIIFCILDELNPIAKKRFLEYALEGKKIVEIAKEENVNHSSISRSLNHTRKSIIKKLDKKEFENRLLHMGIILFLKNESK</sequence>
<dbReference type="InterPro" id="IPR013324">
    <property type="entry name" value="RNA_pol_sigma_r3/r4-like"/>
</dbReference>
<dbReference type="AlphaFoldDB" id="A0AAP2UD20"/>
<dbReference type="SUPFAM" id="SSF88659">
    <property type="entry name" value="Sigma3 and sigma4 domains of RNA polymerase sigma factors"/>
    <property type="match status" value="1"/>
</dbReference>
<gene>
    <name evidence="1" type="ORF">NE542_03240</name>
</gene>
<evidence type="ECO:0000313" key="2">
    <source>
        <dbReference type="Proteomes" id="UP001204814"/>
    </source>
</evidence>
<reference evidence="1" key="1">
    <citation type="submission" date="2022-06" db="EMBL/GenBank/DDBJ databases">
        <title>Isolation of gut microbiota from human fecal samples.</title>
        <authorList>
            <person name="Pamer E.G."/>
            <person name="Barat B."/>
            <person name="Waligurski E."/>
            <person name="Medina S."/>
            <person name="Paddock L."/>
            <person name="Mostad J."/>
        </authorList>
    </citation>
    <scope>NUCLEOTIDE SEQUENCE</scope>
    <source>
        <strain evidence="1">DFI.6.24</strain>
    </source>
</reference>
<accession>A0AAP2UD20</accession>
<evidence type="ECO:0000313" key="1">
    <source>
        <dbReference type="EMBL" id="MCQ5060851.1"/>
    </source>
</evidence>
<proteinExistence type="predicted"/>
<dbReference type="Proteomes" id="UP001204814">
    <property type="component" value="Unassembled WGS sequence"/>
</dbReference>
<dbReference type="RefSeq" id="WP_227352026.1">
    <property type="nucleotide sequence ID" value="NZ_JAJDKX010000007.1"/>
</dbReference>
<evidence type="ECO:0008006" key="3">
    <source>
        <dbReference type="Google" id="ProtNLM"/>
    </source>
</evidence>
<dbReference type="EMBL" id="JANGBO010000001">
    <property type="protein sequence ID" value="MCQ5060851.1"/>
    <property type="molecule type" value="Genomic_DNA"/>
</dbReference>
<protein>
    <recommendedName>
        <fullName evidence="3">Sigma-70 family RNA polymerase sigma factor</fullName>
    </recommendedName>
</protein>
<organism evidence="1 2">
    <name type="scientific">Faecalibacillus intestinalis</name>
    <dbReference type="NCBI Taxonomy" id="1982626"/>
    <lineage>
        <taxon>Bacteria</taxon>
        <taxon>Bacillati</taxon>
        <taxon>Bacillota</taxon>
        <taxon>Erysipelotrichia</taxon>
        <taxon>Erysipelotrichales</taxon>
        <taxon>Coprobacillaceae</taxon>
        <taxon>Faecalibacillus</taxon>
    </lineage>
</organism>
<name>A0AAP2UD20_9FIRM</name>